<protein>
    <submittedName>
        <fullName evidence="4">Carbohydrate-binding protein</fullName>
    </submittedName>
</protein>
<comment type="caution">
    <text evidence="4">The sequence shown here is derived from an EMBL/GenBank/DDBJ whole genome shotgun (WGS) entry which is preliminary data.</text>
</comment>
<dbReference type="GO" id="GO:0030246">
    <property type="term" value="F:carbohydrate binding"/>
    <property type="evidence" value="ECO:0007669"/>
    <property type="project" value="InterPro"/>
</dbReference>
<feature type="domain" description="CBM6" evidence="3">
    <location>
        <begin position="154"/>
        <end position="273"/>
    </location>
</feature>
<feature type="signal peptide" evidence="2">
    <location>
        <begin position="1"/>
        <end position="18"/>
    </location>
</feature>
<proteinExistence type="predicted"/>
<name>A0A9X1U3E6_9BACT</name>
<keyword evidence="1 2" id="KW-0732">Signal</keyword>
<dbReference type="Gene3D" id="2.60.120.260">
    <property type="entry name" value="Galactose-binding domain-like"/>
    <property type="match status" value="4"/>
</dbReference>
<dbReference type="Gene3D" id="3.20.20.80">
    <property type="entry name" value="Glycosidases"/>
    <property type="match status" value="1"/>
</dbReference>
<evidence type="ECO:0000259" key="3">
    <source>
        <dbReference type="PROSITE" id="PS51175"/>
    </source>
</evidence>
<dbReference type="SMART" id="SM00606">
    <property type="entry name" value="CBD_IV"/>
    <property type="match status" value="4"/>
</dbReference>
<dbReference type="Pfam" id="PF03422">
    <property type="entry name" value="CBM_6"/>
    <property type="match status" value="4"/>
</dbReference>
<reference evidence="4" key="1">
    <citation type="submission" date="2022-01" db="EMBL/GenBank/DDBJ databases">
        <title>Novel species in genus Dyadobacter.</title>
        <authorList>
            <person name="Ma C."/>
        </authorList>
    </citation>
    <scope>NUCLEOTIDE SEQUENCE</scope>
    <source>
        <strain evidence="4">CY357</strain>
    </source>
</reference>
<feature type="domain" description="CBM6" evidence="3">
    <location>
        <begin position="414"/>
        <end position="534"/>
    </location>
</feature>
<dbReference type="InterPro" id="IPR006584">
    <property type="entry name" value="Cellulose-bd_IV"/>
</dbReference>
<evidence type="ECO:0000256" key="1">
    <source>
        <dbReference type="ARBA" id="ARBA00022729"/>
    </source>
</evidence>
<evidence type="ECO:0000313" key="5">
    <source>
        <dbReference type="Proteomes" id="UP001139411"/>
    </source>
</evidence>
<dbReference type="SUPFAM" id="SSF49785">
    <property type="entry name" value="Galactose-binding domain-like"/>
    <property type="match status" value="4"/>
</dbReference>
<evidence type="ECO:0000313" key="4">
    <source>
        <dbReference type="EMBL" id="MCF2501431.1"/>
    </source>
</evidence>
<organism evidence="4 5">
    <name type="scientific">Dyadobacter chenhuakuii</name>
    <dbReference type="NCBI Taxonomy" id="2909339"/>
    <lineage>
        <taxon>Bacteria</taxon>
        <taxon>Pseudomonadati</taxon>
        <taxon>Bacteroidota</taxon>
        <taxon>Cytophagia</taxon>
        <taxon>Cytophagales</taxon>
        <taxon>Spirosomataceae</taxon>
        <taxon>Dyadobacter</taxon>
    </lineage>
</organism>
<dbReference type="NCBIfam" id="TIGR04183">
    <property type="entry name" value="Por_Secre_tail"/>
    <property type="match status" value="1"/>
</dbReference>
<evidence type="ECO:0000256" key="2">
    <source>
        <dbReference type="SAM" id="SignalP"/>
    </source>
</evidence>
<dbReference type="PROSITE" id="PS51175">
    <property type="entry name" value="CBM6"/>
    <property type="match status" value="4"/>
</dbReference>
<dbReference type="InterPro" id="IPR008979">
    <property type="entry name" value="Galactose-bd-like_sf"/>
</dbReference>
<accession>A0A9X1U3E6</accession>
<dbReference type="InterPro" id="IPR008964">
    <property type="entry name" value="Invasin/intimin_cell_adhesion"/>
</dbReference>
<dbReference type="InterPro" id="IPR005084">
    <property type="entry name" value="CBM6"/>
</dbReference>
<feature type="domain" description="CBM6" evidence="3">
    <location>
        <begin position="286"/>
        <end position="407"/>
    </location>
</feature>
<dbReference type="Pfam" id="PF18962">
    <property type="entry name" value="Por_Secre_tail"/>
    <property type="match status" value="1"/>
</dbReference>
<dbReference type="InterPro" id="IPR017853">
    <property type="entry name" value="GH"/>
</dbReference>
<dbReference type="Proteomes" id="UP001139411">
    <property type="component" value="Unassembled WGS sequence"/>
</dbReference>
<dbReference type="Gene3D" id="2.60.40.1080">
    <property type="match status" value="1"/>
</dbReference>
<gene>
    <name evidence="4" type="ORF">L0661_24145</name>
</gene>
<dbReference type="CDD" id="cd04080">
    <property type="entry name" value="CBM6_cellulase-like"/>
    <property type="match status" value="4"/>
</dbReference>
<feature type="domain" description="CBM6" evidence="3">
    <location>
        <begin position="26"/>
        <end position="147"/>
    </location>
</feature>
<dbReference type="SUPFAM" id="SSF51445">
    <property type="entry name" value="(Trans)glycosidases"/>
    <property type="match status" value="1"/>
</dbReference>
<feature type="chain" id="PRO_5040815550" evidence="2">
    <location>
        <begin position="19"/>
        <end position="1386"/>
    </location>
</feature>
<sequence length="1386" mass="152133">MKKILLSYFLFASFLIQAQSYKALPGRVEAEDYAAMNSVGTEATSDADGGQNVGWIQDGSWMDYSVTATVAGYYTFRFRVANGYSPEAALSLKSANGDKLGERVLPQTGGMQNYHTVNFVVFLPQGNQTLRVYAEKGGFNLNWFEAAASRNVSGRIEAEDFDAVSDVRTETTSDTDGNLNVGYIDDGDFLDYNINLAGGTYTATFRIANSYGSGIIEIKNAAGTLLGQLNVPQTGGWQNWATISTQLTLPSGSQVIHLATPHGAFNFNWFELVPQAAAASGTALPAKIEAESFDASNNVGTETTADDSGGENVGWIQEDSWMEYQVNTAESGIYTMSYRVSNGYSPEASFALKKSDGTELGRTTVPQTGGMQVYKTVNMLVSLPAGNETLRVQALQTGWNFNWFEAKASRPLAGKMEAETFDLSSDVRLESTTDTDGGTTVGYIDDGDWLDYNVKIAAAGAYTIGFRVSNSYGNGNIEVKNGAGTVLGSINVPQTGGWNNYNTIRTTVNLPAGSQILRIYANRGAFNLNWFEISAGSVQEQSTITFNEIGDKGLNIGTFDLVASSNNNESPITFTSSNTAVATVSNATGSWKATLVGAGQTTITASQTGSEHFLAAENVSRNLTVTGQSNPTNPTAGAKITLDPKRWYQVTNATTGLDKLFDGDTQTEVLTGWGKVVNYYDAYYPLLDGEQITLEGVKFFDYVGSTVDRPMILSVINDQWQRIPVATFTGTVYNGWVGPYPDRASNNQFNLDASVSNIRYLVLTLPDVLPTEIEFYGSHTPAAPSNGPTRAKNIRLKDMMGVNGYEWNFQDGAHIESLVEPKVAAAKSFSGFRHYMDWEKLEADEGVFSFNPTRSGSWNYDLIYQRLKQENIEVLACLKTLPPWMLQSYPENERDSENVPVRYGKDFKDPLSYIEQAKVAFQYVARYGSNLNVDPSLLSVSTIPRWTNDPPNEVKIGMDLIKYIECDNERDKWWKGRKGYQTAREYAANMSAFYDGHKNTMGTAVGVKNADPNMKVVIAGMVTGPDYLRGMVDWCKEFRGYRADGSVNLCWDVVNFHLYTDDASSSQGGNSTRGAAPEVTNANVILDNFVKASREVSQDMPVWITEAGYDLHQSSPLKAIPIGNKSAQQTQADWILRTSLFSARHGIEKVFFYQMYDDNPAYDWMFGTSGMINDDFSRRPVTDYFIQTKNLFGDYVYRETIHADPVVDRYELNGKSLFILAVPDEVGRTAEYTLNLGESGIAKVYTPTAGSDYMAVQEKGIVDGKVTVTVTETPIFVIASNAPNARTAASPAPELTPELPLHEDVNVFPNPATDFVNVELANESSANVEVKVFDAKTGRLYKNDVVNKSANKLSHKLNLTHMPIGAYIIEVKQGNQSTFRKVAKVH</sequence>
<dbReference type="InterPro" id="IPR026444">
    <property type="entry name" value="Secre_tail"/>
</dbReference>
<dbReference type="EMBL" id="JAKFFV010000020">
    <property type="protein sequence ID" value="MCF2501431.1"/>
    <property type="molecule type" value="Genomic_DNA"/>
</dbReference>
<dbReference type="RefSeq" id="WP_235179591.1">
    <property type="nucleotide sequence ID" value="NZ_JAKFFV010000020.1"/>
</dbReference>
<dbReference type="SUPFAM" id="SSF49373">
    <property type="entry name" value="Invasin/intimin cell-adhesion fragments"/>
    <property type="match status" value="1"/>
</dbReference>